<dbReference type="GO" id="GO:0005524">
    <property type="term" value="F:ATP binding"/>
    <property type="evidence" value="ECO:0007669"/>
    <property type="project" value="UniProtKB-KW"/>
</dbReference>
<name>A0A9W6X5G8_9STRA</name>
<comment type="catalytic activity">
    <reaction evidence="1">
        <text>ATP + H2O = ADP + phosphate + H(+)</text>
        <dbReference type="Rhea" id="RHEA:13065"/>
        <dbReference type="ChEBI" id="CHEBI:15377"/>
        <dbReference type="ChEBI" id="CHEBI:15378"/>
        <dbReference type="ChEBI" id="CHEBI:30616"/>
        <dbReference type="ChEBI" id="CHEBI:43474"/>
        <dbReference type="ChEBI" id="CHEBI:456216"/>
        <dbReference type="EC" id="5.6.2.3"/>
    </reaction>
</comment>
<organism evidence="3 4">
    <name type="scientific">Phytophthora lilii</name>
    <dbReference type="NCBI Taxonomy" id="2077276"/>
    <lineage>
        <taxon>Eukaryota</taxon>
        <taxon>Sar</taxon>
        <taxon>Stramenopiles</taxon>
        <taxon>Oomycota</taxon>
        <taxon>Peronosporomycetes</taxon>
        <taxon>Peronosporales</taxon>
        <taxon>Peronosporaceae</taxon>
        <taxon>Phytophthora</taxon>
    </lineage>
</organism>
<reference evidence="3" key="1">
    <citation type="submission" date="2023-04" db="EMBL/GenBank/DDBJ databases">
        <title>Phytophthora lilii NBRC 32176.</title>
        <authorList>
            <person name="Ichikawa N."/>
            <person name="Sato H."/>
            <person name="Tonouchi N."/>
        </authorList>
    </citation>
    <scope>NUCLEOTIDE SEQUENCE</scope>
    <source>
        <strain evidence="3">NBRC 32176</strain>
    </source>
</reference>
<evidence type="ECO:0000256" key="1">
    <source>
        <dbReference type="RuleBase" id="RU363044"/>
    </source>
</evidence>
<feature type="domain" description="DNA helicase Pif1-like DEAD-box helicase" evidence="2">
    <location>
        <begin position="3"/>
        <end position="61"/>
    </location>
</feature>
<keyword evidence="1" id="KW-0067">ATP-binding</keyword>
<keyword evidence="1" id="KW-0233">DNA recombination</keyword>
<dbReference type="Proteomes" id="UP001165083">
    <property type="component" value="Unassembled WGS sequence"/>
</dbReference>
<dbReference type="OrthoDB" id="432234at2759"/>
<dbReference type="EC" id="5.6.2.3" evidence="1"/>
<keyword evidence="1" id="KW-0378">Hydrolase</keyword>
<comment type="similarity">
    <text evidence="1">Belongs to the helicase family.</text>
</comment>
<evidence type="ECO:0000259" key="2">
    <source>
        <dbReference type="Pfam" id="PF05970"/>
    </source>
</evidence>
<comment type="caution">
    <text evidence="3">The sequence shown here is derived from an EMBL/GenBank/DDBJ whole genome shotgun (WGS) entry which is preliminary data.</text>
</comment>
<keyword evidence="1" id="KW-0227">DNA damage</keyword>
<keyword evidence="1" id="KW-0547">Nucleotide-binding</keyword>
<accession>A0A9W6X5G8</accession>
<dbReference type="GO" id="GO:0000723">
    <property type="term" value="P:telomere maintenance"/>
    <property type="evidence" value="ECO:0007669"/>
    <property type="project" value="InterPro"/>
</dbReference>
<dbReference type="InterPro" id="IPR027417">
    <property type="entry name" value="P-loop_NTPase"/>
</dbReference>
<dbReference type="SUPFAM" id="SSF52540">
    <property type="entry name" value="P-loop containing nucleoside triphosphate hydrolases"/>
    <property type="match status" value="1"/>
</dbReference>
<evidence type="ECO:0000313" key="4">
    <source>
        <dbReference type="Proteomes" id="UP001165083"/>
    </source>
</evidence>
<gene>
    <name evidence="3" type="ORF">Plil01_001366200</name>
</gene>
<protein>
    <recommendedName>
        <fullName evidence="1">ATP-dependent DNA helicase</fullName>
        <ecNumber evidence="1">5.6.2.3</ecNumber>
    </recommendedName>
</protein>
<keyword evidence="1" id="KW-0234">DNA repair</keyword>
<dbReference type="GO" id="GO:0016787">
    <property type="term" value="F:hydrolase activity"/>
    <property type="evidence" value="ECO:0007669"/>
    <property type="project" value="UniProtKB-KW"/>
</dbReference>
<sequence>MNEAVVDLEVLIIDDVSMTKKHQLAQLEKSLRAAKRIPSVVFGGNNIVLVGDFLQLPPVGSAPVYQNPS</sequence>
<keyword evidence="4" id="KW-1185">Reference proteome</keyword>
<dbReference type="GO" id="GO:0043139">
    <property type="term" value="F:5'-3' DNA helicase activity"/>
    <property type="evidence" value="ECO:0007669"/>
    <property type="project" value="UniProtKB-EC"/>
</dbReference>
<keyword evidence="1" id="KW-0347">Helicase</keyword>
<comment type="cofactor">
    <cofactor evidence="1">
        <name>Mg(2+)</name>
        <dbReference type="ChEBI" id="CHEBI:18420"/>
    </cofactor>
</comment>
<dbReference type="EMBL" id="BSXW01000943">
    <property type="protein sequence ID" value="GMF31937.1"/>
    <property type="molecule type" value="Genomic_DNA"/>
</dbReference>
<dbReference type="Pfam" id="PF05970">
    <property type="entry name" value="PIF1"/>
    <property type="match status" value="1"/>
</dbReference>
<evidence type="ECO:0000313" key="3">
    <source>
        <dbReference type="EMBL" id="GMF31937.1"/>
    </source>
</evidence>
<dbReference type="GO" id="GO:0006310">
    <property type="term" value="P:DNA recombination"/>
    <property type="evidence" value="ECO:0007669"/>
    <property type="project" value="UniProtKB-KW"/>
</dbReference>
<proteinExistence type="inferred from homology"/>
<dbReference type="GO" id="GO:0006281">
    <property type="term" value="P:DNA repair"/>
    <property type="evidence" value="ECO:0007669"/>
    <property type="project" value="UniProtKB-KW"/>
</dbReference>
<dbReference type="AlphaFoldDB" id="A0A9W6X5G8"/>
<dbReference type="Gene3D" id="3.40.50.300">
    <property type="entry name" value="P-loop containing nucleotide triphosphate hydrolases"/>
    <property type="match status" value="1"/>
</dbReference>
<dbReference type="InterPro" id="IPR010285">
    <property type="entry name" value="DNA_helicase_pif1-like_DEAD"/>
</dbReference>